<accession>A0A356LAT8</accession>
<evidence type="ECO:0000313" key="5">
    <source>
        <dbReference type="EMBL" id="HBP28062.1"/>
    </source>
</evidence>
<dbReference type="PANTHER" id="PTHR43537:SF5">
    <property type="entry name" value="UXU OPERON TRANSCRIPTIONAL REGULATOR"/>
    <property type="match status" value="1"/>
</dbReference>
<dbReference type="GO" id="GO:0003677">
    <property type="term" value="F:DNA binding"/>
    <property type="evidence" value="ECO:0007669"/>
    <property type="project" value="UniProtKB-KW"/>
</dbReference>
<dbReference type="InterPro" id="IPR000524">
    <property type="entry name" value="Tscrpt_reg_HTH_GntR"/>
</dbReference>
<dbReference type="Pfam" id="PF00392">
    <property type="entry name" value="GntR"/>
    <property type="match status" value="1"/>
</dbReference>
<protein>
    <submittedName>
        <fullName evidence="5">FadR family transcriptional regulator</fullName>
    </submittedName>
</protein>
<dbReference type="InterPro" id="IPR036388">
    <property type="entry name" value="WH-like_DNA-bd_sf"/>
</dbReference>
<dbReference type="GO" id="GO:0003700">
    <property type="term" value="F:DNA-binding transcription factor activity"/>
    <property type="evidence" value="ECO:0007669"/>
    <property type="project" value="InterPro"/>
</dbReference>
<keyword evidence="2" id="KW-0238">DNA-binding</keyword>
<dbReference type="InterPro" id="IPR008920">
    <property type="entry name" value="TF_FadR/GntR_C"/>
</dbReference>
<dbReference type="InterPro" id="IPR011711">
    <property type="entry name" value="GntR_C"/>
</dbReference>
<evidence type="ECO:0000256" key="3">
    <source>
        <dbReference type="ARBA" id="ARBA00023163"/>
    </source>
</evidence>
<dbReference type="Pfam" id="PF07729">
    <property type="entry name" value="FCD"/>
    <property type="match status" value="1"/>
</dbReference>
<keyword evidence="3" id="KW-0804">Transcription</keyword>
<dbReference type="CDD" id="cd07377">
    <property type="entry name" value="WHTH_GntR"/>
    <property type="match status" value="1"/>
</dbReference>
<evidence type="ECO:0000256" key="1">
    <source>
        <dbReference type="ARBA" id="ARBA00023015"/>
    </source>
</evidence>
<dbReference type="Gene3D" id="1.10.10.10">
    <property type="entry name" value="Winged helix-like DNA-binding domain superfamily/Winged helix DNA-binding domain"/>
    <property type="match status" value="1"/>
</dbReference>
<dbReference type="SUPFAM" id="SSF48008">
    <property type="entry name" value="GntR ligand-binding domain-like"/>
    <property type="match status" value="1"/>
</dbReference>
<dbReference type="AlphaFoldDB" id="A0A356LAT8"/>
<sequence length="251" mass="27066">MQSAPKFQATNVERDPVSEQVVAQLLGMVRAGNLKADDRLPSERELAQSFGVSRPTIREAVRALVVLGVLKTRHGGGIFVSSLRAEALLGPLQFFLSLEETSVDTLYDARQLIEGGIAARAAKAARAEDVALLQALIEQQRAAIDDPQAYRKLDIAFHEHIHALGANPFLSRAASSLNTLGLEFRTTASESREVIAQSLLDHDAIVAALGANDSAAAEQAMRQHMCNVLESTRESMAAARQSQHTFTQGDA</sequence>
<dbReference type="SMART" id="SM00345">
    <property type="entry name" value="HTH_GNTR"/>
    <property type="match status" value="1"/>
</dbReference>
<dbReference type="Gene3D" id="1.20.120.530">
    <property type="entry name" value="GntR ligand-binding domain-like"/>
    <property type="match status" value="1"/>
</dbReference>
<dbReference type="SMART" id="SM00895">
    <property type="entry name" value="FCD"/>
    <property type="match status" value="1"/>
</dbReference>
<reference evidence="5 6" key="1">
    <citation type="journal article" date="2018" name="Nat. Biotechnol.">
        <title>A standardized bacterial taxonomy based on genome phylogeny substantially revises the tree of life.</title>
        <authorList>
            <person name="Parks D.H."/>
            <person name="Chuvochina M."/>
            <person name="Waite D.W."/>
            <person name="Rinke C."/>
            <person name="Skarshewski A."/>
            <person name="Chaumeil P.A."/>
            <person name="Hugenholtz P."/>
        </authorList>
    </citation>
    <scope>NUCLEOTIDE SEQUENCE [LARGE SCALE GENOMIC DNA]</scope>
    <source>
        <strain evidence="5">UBA10707</strain>
    </source>
</reference>
<dbReference type="Proteomes" id="UP000264036">
    <property type="component" value="Unassembled WGS sequence"/>
</dbReference>
<feature type="domain" description="HTH gntR-type" evidence="4">
    <location>
        <begin position="15"/>
        <end position="83"/>
    </location>
</feature>
<comment type="caution">
    <text evidence="5">The sequence shown here is derived from an EMBL/GenBank/DDBJ whole genome shotgun (WGS) entry which is preliminary data.</text>
</comment>
<dbReference type="PRINTS" id="PR00035">
    <property type="entry name" value="HTHGNTR"/>
</dbReference>
<dbReference type="PANTHER" id="PTHR43537">
    <property type="entry name" value="TRANSCRIPTIONAL REGULATOR, GNTR FAMILY"/>
    <property type="match status" value="1"/>
</dbReference>
<dbReference type="PROSITE" id="PS50949">
    <property type="entry name" value="HTH_GNTR"/>
    <property type="match status" value="1"/>
</dbReference>
<keyword evidence="1" id="KW-0805">Transcription regulation</keyword>
<dbReference type="EMBL" id="DOEK01000004">
    <property type="protein sequence ID" value="HBP28062.1"/>
    <property type="molecule type" value="Genomic_DNA"/>
</dbReference>
<dbReference type="InterPro" id="IPR036390">
    <property type="entry name" value="WH_DNA-bd_sf"/>
</dbReference>
<dbReference type="SUPFAM" id="SSF46785">
    <property type="entry name" value="Winged helix' DNA-binding domain"/>
    <property type="match status" value="1"/>
</dbReference>
<evidence type="ECO:0000259" key="4">
    <source>
        <dbReference type="PROSITE" id="PS50949"/>
    </source>
</evidence>
<evidence type="ECO:0000313" key="6">
    <source>
        <dbReference type="Proteomes" id="UP000264036"/>
    </source>
</evidence>
<organism evidence="5 6">
    <name type="scientific">Advenella kashmirensis</name>
    <dbReference type="NCBI Taxonomy" id="310575"/>
    <lineage>
        <taxon>Bacteria</taxon>
        <taxon>Pseudomonadati</taxon>
        <taxon>Pseudomonadota</taxon>
        <taxon>Betaproteobacteria</taxon>
        <taxon>Burkholderiales</taxon>
        <taxon>Alcaligenaceae</taxon>
    </lineage>
</organism>
<evidence type="ECO:0000256" key="2">
    <source>
        <dbReference type="ARBA" id="ARBA00023125"/>
    </source>
</evidence>
<name>A0A356LAT8_9BURK</name>
<gene>
    <name evidence="5" type="ORF">DD666_01435</name>
</gene>
<proteinExistence type="predicted"/>